<feature type="region of interest" description="Disordered" evidence="2">
    <location>
        <begin position="1"/>
        <end position="58"/>
    </location>
</feature>
<dbReference type="InterPro" id="IPR040858">
    <property type="entry name" value="Raf1_C"/>
</dbReference>
<evidence type="ECO:0000313" key="7">
    <source>
        <dbReference type="Proteomes" id="UP000008141"/>
    </source>
</evidence>
<dbReference type="GO" id="GO:0110102">
    <property type="term" value="P:ribulose bisphosphate carboxylase complex assembly"/>
    <property type="evidence" value="ECO:0007669"/>
    <property type="project" value="UniProtKB-ARBA"/>
</dbReference>
<protein>
    <recommendedName>
        <fullName evidence="8">Rubisco accumulation factor 1 C-terminal domain-containing protein</fullName>
    </recommendedName>
</protein>
<accession>E1ZGR5</accession>
<dbReference type="AlphaFoldDB" id="E1ZGR5"/>
<dbReference type="InterPro" id="IPR041358">
    <property type="entry name" value="Raf1_N"/>
</dbReference>
<gene>
    <name evidence="6" type="ORF">CHLNCDRAFT_134776</name>
</gene>
<feature type="domain" description="Rubisco accumulation factor 1 alpha-helical" evidence="4">
    <location>
        <begin position="185"/>
        <end position="290"/>
    </location>
</feature>
<keyword evidence="7" id="KW-1185">Reference proteome</keyword>
<dbReference type="STRING" id="554065.E1ZGR5"/>
<dbReference type="Pfam" id="PF18087">
    <property type="entry name" value="RuBisCo_chap_C"/>
    <property type="match status" value="1"/>
</dbReference>
<feature type="compositionally biased region" description="Gly residues" evidence="2">
    <location>
        <begin position="31"/>
        <end position="44"/>
    </location>
</feature>
<evidence type="ECO:0008006" key="8">
    <source>
        <dbReference type="Google" id="ProtNLM"/>
    </source>
</evidence>
<dbReference type="InParanoid" id="E1ZGR5"/>
<dbReference type="GeneID" id="17354513"/>
<dbReference type="PANTHER" id="PTHR35299">
    <property type="entry name" value="RUBISCO ACCUMULATION FACTOR 1"/>
    <property type="match status" value="1"/>
</dbReference>
<feature type="domain" description="Rubisco accumulation factor 1 C-terminal" evidence="3">
    <location>
        <begin position="306"/>
        <end position="462"/>
    </location>
</feature>
<evidence type="ECO:0000313" key="6">
    <source>
        <dbReference type="EMBL" id="EFN54983.1"/>
    </source>
</evidence>
<dbReference type="OrthoDB" id="2017169at2759"/>
<dbReference type="PANTHER" id="PTHR35299:SF6">
    <property type="entry name" value="RUBISCO ACCUMULATION FACTOR 1"/>
    <property type="match status" value="1"/>
</dbReference>
<dbReference type="OMA" id="LWHEYAP"/>
<dbReference type="Pfam" id="PF18579">
    <property type="entry name" value="Raf1_HTH"/>
    <property type="match status" value="1"/>
</dbReference>
<dbReference type="EMBL" id="GL433846">
    <property type="protein sequence ID" value="EFN54983.1"/>
    <property type="molecule type" value="Genomic_DNA"/>
</dbReference>
<evidence type="ECO:0000259" key="5">
    <source>
        <dbReference type="Pfam" id="PF18579"/>
    </source>
</evidence>
<sequence length="477" mass="50633">MPSLHLQAQGRPFTAARQQRRGASTPASARYGGGGGGGNYGGGSDPRLIIPGQDSGVRPAKLVVPGQGGGTAPKNLNGGLLDGPPPQQQQFRPPPGFMDMAGPGPGPEIDMSTEEMLSRLRSLTGHWYELAKFLPALQRAGYDGVAVEEATGLERKVQNVWSSAAPVRASIAASGQLSPEVLAHFDAEGEDLLYELRFLSVRQRAPAAAYIAERNLSPQECQVLARAVKEYERRGGRKEGFSDSPGDVLAYKHFRDAMECRRTADVEACAKRGLAVADTDGARSKLTSLLGEEQGGPAMVLPTAILTMLRMSRDELGVRPLAVAGELQVATGDQVLAAPKVSSEGVFGNFKIPPEGVDLEWVALPNWSVLTLAAHPVALTIRNCIDVPQIRAATSAKTEEELKRMKGQGILVADIAAEDIALQHDKYYLVEDASGRTQLMTGGDAAAVARVLGIVLFVCRPPSRDTPAATTSELMSV</sequence>
<reference evidence="6 7" key="1">
    <citation type="journal article" date="2010" name="Plant Cell">
        <title>The Chlorella variabilis NC64A genome reveals adaptation to photosymbiosis, coevolution with viruses, and cryptic sex.</title>
        <authorList>
            <person name="Blanc G."/>
            <person name="Duncan G."/>
            <person name="Agarkova I."/>
            <person name="Borodovsky M."/>
            <person name="Gurnon J."/>
            <person name="Kuo A."/>
            <person name="Lindquist E."/>
            <person name="Lucas S."/>
            <person name="Pangilinan J."/>
            <person name="Polle J."/>
            <person name="Salamov A."/>
            <person name="Terry A."/>
            <person name="Yamada T."/>
            <person name="Dunigan D.D."/>
            <person name="Grigoriev I.V."/>
            <person name="Claverie J.M."/>
            <person name="Van Etten J.L."/>
        </authorList>
    </citation>
    <scope>NUCLEOTIDE SEQUENCE [LARGE SCALE GENOMIC DNA]</scope>
    <source>
        <strain evidence="6 7">NC64A</strain>
    </source>
</reference>
<evidence type="ECO:0000259" key="3">
    <source>
        <dbReference type="Pfam" id="PF18087"/>
    </source>
</evidence>
<evidence type="ECO:0000256" key="2">
    <source>
        <dbReference type="SAM" id="MobiDB-lite"/>
    </source>
</evidence>
<dbReference type="KEGG" id="cvr:CHLNCDRAFT_134776"/>
<proteinExistence type="predicted"/>
<name>E1ZGR5_CHLVA</name>
<keyword evidence="1" id="KW-0143">Chaperone</keyword>
<dbReference type="Pfam" id="PF18578">
    <property type="entry name" value="Raf1_N"/>
    <property type="match status" value="1"/>
</dbReference>
<dbReference type="InterPro" id="IPR040781">
    <property type="entry name" value="Raf1_HTH"/>
</dbReference>
<feature type="domain" description="Rubisco accumulation factor 1 helix turn helix" evidence="5">
    <location>
        <begin position="113"/>
        <end position="172"/>
    </location>
</feature>
<dbReference type="Proteomes" id="UP000008141">
    <property type="component" value="Unassembled WGS sequence"/>
</dbReference>
<dbReference type="FunCoup" id="E1ZGR5">
    <property type="interactions" value="584"/>
</dbReference>
<dbReference type="InterPro" id="IPR037494">
    <property type="entry name" value="RAF1"/>
</dbReference>
<evidence type="ECO:0000259" key="4">
    <source>
        <dbReference type="Pfam" id="PF18578"/>
    </source>
</evidence>
<dbReference type="RefSeq" id="XP_005847085.1">
    <property type="nucleotide sequence ID" value="XM_005847023.1"/>
</dbReference>
<evidence type="ECO:0000256" key="1">
    <source>
        <dbReference type="ARBA" id="ARBA00023186"/>
    </source>
</evidence>
<organism evidence="7">
    <name type="scientific">Chlorella variabilis</name>
    <name type="common">Green alga</name>
    <dbReference type="NCBI Taxonomy" id="554065"/>
    <lineage>
        <taxon>Eukaryota</taxon>
        <taxon>Viridiplantae</taxon>
        <taxon>Chlorophyta</taxon>
        <taxon>core chlorophytes</taxon>
        <taxon>Trebouxiophyceae</taxon>
        <taxon>Chlorellales</taxon>
        <taxon>Chlorellaceae</taxon>
        <taxon>Chlorella clade</taxon>
        <taxon>Chlorella</taxon>
    </lineage>
</organism>
<dbReference type="eggNOG" id="ENOG502QRYH">
    <property type="taxonomic scope" value="Eukaryota"/>
</dbReference>